<proteinExistence type="predicted"/>
<keyword evidence="2" id="KW-1185">Reference proteome</keyword>
<evidence type="ECO:0000313" key="1">
    <source>
        <dbReference type="EMBL" id="SHE29539.1"/>
    </source>
</evidence>
<protein>
    <submittedName>
        <fullName evidence="1">Uncharacterized protein</fullName>
    </submittedName>
</protein>
<accession>A0A1M4SBH1</accession>
<dbReference type="AlphaFoldDB" id="A0A1M4SBH1"/>
<gene>
    <name evidence="1" type="ORF">SAMN05444008_10160</name>
</gene>
<dbReference type="EMBL" id="FQUO01000001">
    <property type="protein sequence ID" value="SHE29539.1"/>
    <property type="molecule type" value="Genomic_DNA"/>
</dbReference>
<sequence length="99" mass="11067">MGFIQKNWNIKPQRYSGANAVQTVSRGKHRLLPFRYSIGLQSIEFTARHPGAKLVITGYRLLHVQARKPQSIFYQRIGPAAVLFSALLPCRFSAGSLPA</sequence>
<dbReference type="Proteomes" id="UP000184368">
    <property type="component" value="Unassembled WGS sequence"/>
</dbReference>
<reference evidence="1 2" key="1">
    <citation type="submission" date="2016-11" db="EMBL/GenBank/DDBJ databases">
        <authorList>
            <person name="Jaros S."/>
            <person name="Januszkiewicz K."/>
            <person name="Wedrychowicz H."/>
        </authorList>
    </citation>
    <scope>NUCLEOTIDE SEQUENCE [LARGE SCALE GENOMIC DNA]</scope>
    <source>
        <strain evidence="1 2">DSM 26897</strain>
    </source>
</reference>
<evidence type="ECO:0000313" key="2">
    <source>
        <dbReference type="Proteomes" id="UP000184368"/>
    </source>
</evidence>
<organism evidence="1 2">
    <name type="scientific">Cnuella takakiae</name>
    <dbReference type="NCBI Taxonomy" id="1302690"/>
    <lineage>
        <taxon>Bacteria</taxon>
        <taxon>Pseudomonadati</taxon>
        <taxon>Bacteroidota</taxon>
        <taxon>Chitinophagia</taxon>
        <taxon>Chitinophagales</taxon>
        <taxon>Chitinophagaceae</taxon>
        <taxon>Cnuella</taxon>
    </lineage>
</organism>
<name>A0A1M4SBH1_9BACT</name>